<dbReference type="RefSeq" id="WP_111933145.1">
    <property type="nucleotide sequence ID" value="NZ_CADFFP010000017.1"/>
</dbReference>
<protein>
    <submittedName>
        <fullName evidence="1">Putative DCC family thiol-disulfide oxidoreductase YuxK</fullName>
    </submittedName>
</protein>
<name>A0A329C608_9BURK</name>
<gene>
    <name evidence="1" type="ORF">BX591_11495</name>
</gene>
<reference evidence="1 2" key="1">
    <citation type="submission" date="2018-06" db="EMBL/GenBank/DDBJ databases">
        <title>Genomic Encyclopedia of Type Strains, Phase III (KMG-III): the genomes of soil and plant-associated and newly described type strains.</title>
        <authorList>
            <person name="Whitman W."/>
        </authorList>
    </citation>
    <scope>NUCLEOTIDE SEQUENCE [LARGE SCALE GENOMIC DNA]</scope>
    <source>
        <strain evidence="1 2">LMG 23644</strain>
    </source>
</reference>
<dbReference type="Pfam" id="PF04134">
    <property type="entry name" value="DCC1-like"/>
    <property type="match status" value="1"/>
</dbReference>
<dbReference type="OrthoDB" id="5294764at2"/>
<dbReference type="InterPro" id="IPR044691">
    <property type="entry name" value="DCC1_Trx"/>
</dbReference>
<dbReference type="PANTHER" id="PTHR34290:SF2">
    <property type="entry name" value="OS04G0668800 PROTEIN"/>
    <property type="match status" value="1"/>
</dbReference>
<organism evidence="1 2">
    <name type="scientific">Paraburkholderia bryophila</name>
    <dbReference type="NCBI Taxonomy" id="420952"/>
    <lineage>
        <taxon>Bacteria</taxon>
        <taxon>Pseudomonadati</taxon>
        <taxon>Pseudomonadota</taxon>
        <taxon>Betaproteobacteria</taxon>
        <taxon>Burkholderiales</taxon>
        <taxon>Burkholderiaceae</taxon>
        <taxon>Paraburkholderia</taxon>
    </lineage>
</organism>
<proteinExistence type="predicted"/>
<comment type="caution">
    <text evidence="1">The sequence shown here is derived from an EMBL/GenBank/DDBJ whole genome shotgun (WGS) entry which is preliminary data.</text>
</comment>
<dbReference type="EMBL" id="QLTK01000014">
    <property type="protein sequence ID" value="RAS26435.1"/>
    <property type="molecule type" value="Genomic_DNA"/>
</dbReference>
<dbReference type="PANTHER" id="PTHR34290">
    <property type="entry name" value="SI:CH73-390P7.2"/>
    <property type="match status" value="1"/>
</dbReference>
<dbReference type="InterPro" id="IPR007263">
    <property type="entry name" value="DCC1-like"/>
</dbReference>
<evidence type="ECO:0000313" key="2">
    <source>
        <dbReference type="Proteomes" id="UP000248918"/>
    </source>
</evidence>
<sequence length="139" mass="15569">MTHPELTLYIDGNCPLCVAEWNRLRQWDRHAWLGFVDIAQPGFDPAPLGVELADLNRQLHGWTAGGECVVGIDSFIAAYTLVGRGWMVAPLRITVMRPAFKALYRGFARNRMHISRWLGVRAVAECADGTCAVKTDPFR</sequence>
<accession>A0A329C608</accession>
<dbReference type="GO" id="GO:0015035">
    <property type="term" value="F:protein-disulfide reductase activity"/>
    <property type="evidence" value="ECO:0007669"/>
    <property type="project" value="InterPro"/>
</dbReference>
<evidence type="ECO:0000313" key="1">
    <source>
        <dbReference type="EMBL" id="RAS26435.1"/>
    </source>
</evidence>
<dbReference type="AlphaFoldDB" id="A0A329C608"/>
<dbReference type="Proteomes" id="UP000248918">
    <property type="component" value="Unassembled WGS sequence"/>
</dbReference>